<evidence type="ECO:0000256" key="2">
    <source>
        <dbReference type="ARBA" id="ARBA00003109"/>
    </source>
</evidence>
<comment type="pathway">
    <text evidence="3">Amino-acid biosynthesis; L-isoleucine biosynthesis; L-isoleucine from 2-oxobutanoate: step 4/4.</text>
</comment>
<dbReference type="GO" id="GO:0004084">
    <property type="term" value="F:branched-chain-amino-acid transaminase activity"/>
    <property type="evidence" value="ECO:0007669"/>
    <property type="project" value="UniProtKB-EC"/>
</dbReference>
<dbReference type="InterPro" id="IPR043132">
    <property type="entry name" value="BCAT-like_C"/>
</dbReference>
<keyword evidence="8 15" id="KW-0032">Aminotransferase</keyword>
<dbReference type="Pfam" id="PF01063">
    <property type="entry name" value="Aminotran_4"/>
    <property type="match status" value="1"/>
</dbReference>
<comment type="catalytic activity">
    <reaction evidence="13">
        <text>L-leucine + 2-oxoglutarate = 4-methyl-2-oxopentanoate + L-glutamate</text>
        <dbReference type="Rhea" id="RHEA:18321"/>
        <dbReference type="ChEBI" id="CHEBI:16810"/>
        <dbReference type="ChEBI" id="CHEBI:17865"/>
        <dbReference type="ChEBI" id="CHEBI:29985"/>
        <dbReference type="ChEBI" id="CHEBI:57427"/>
        <dbReference type="EC" id="2.6.1.42"/>
    </reaction>
</comment>
<keyword evidence="16" id="KW-1185">Reference proteome</keyword>
<accession>A0A2W1N1N8</accession>
<evidence type="ECO:0000256" key="14">
    <source>
        <dbReference type="PIRSR" id="PIRSR006468-1"/>
    </source>
</evidence>
<protein>
    <recommendedName>
        <fullName evidence="7">branched-chain-amino-acid transaminase</fullName>
        <ecNumber evidence="7">2.6.1.42</ecNumber>
    </recommendedName>
</protein>
<proteinExistence type="inferred from homology"/>
<dbReference type="InterPro" id="IPR001544">
    <property type="entry name" value="Aminotrans_IV"/>
</dbReference>
<dbReference type="EMBL" id="QKSB01000003">
    <property type="protein sequence ID" value="PZE17470.1"/>
    <property type="molecule type" value="Genomic_DNA"/>
</dbReference>
<evidence type="ECO:0000256" key="9">
    <source>
        <dbReference type="ARBA" id="ARBA00022679"/>
    </source>
</evidence>
<dbReference type="PANTHER" id="PTHR42825:SF7">
    <property type="entry name" value="BRANCHED-CHAIN-AMINO-ACID AMINOTRANSFERASE"/>
    <property type="match status" value="1"/>
</dbReference>
<dbReference type="UniPathway" id="UPA00047">
    <property type="reaction ID" value="UER00058"/>
</dbReference>
<evidence type="ECO:0000256" key="4">
    <source>
        <dbReference type="ARBA" id="ARBA00004931"/>
    </source>
</evidence>
<dbReference type="InterPro" id="IPR033939">
    <property type="entry name" value="BCAT_family"/>
</dbReference>
<evidence type="ECO:0000256" key="12">
    <source>
        <dbReference type="ARBA" id="ARBA00048798"/>
    </source>
</evidence>
<comment type="pathway">
    <text evidence="4">Amino-acid biosynthesis; L-valine biosynthesis; L-valine from pyruvate: step 4/4.</text>
</comment>
<gene>
    <name evidence="15" type="ORF">DNU06_06480</name>
</gene>
<comment type="catalytic activity">
    <reaction evidence="12">
        <text>L-isoleucine + 2-oxoglutarate = (S)-3-methyl-2-oxopentanoate + L-glutamate</text>
        <dbReference type="Rhea" id="RHEA:24801"/>
        <dbReference type="ChEBI" id="CHEBI:16810"/>
        <dbReference type="ChEBI" id="CHEBI:29985"/>
        <dbReference type="ChEBI" id="CHEBI:35146"/>
        <dbReference type="ChEBI" id="CHEBI:58045"/>
        <dbReference type="EC" id="2.6.1.42"/>
    </reaction>
</comment>
<keyword evidence="10" id="KW-0663">Pyridoxal phosphate</keyword>
<reference evidence="15 16" key="1">
    <citation type="submission" date="2018-06" db="EMBL/GenBank/DDBJ databases">
        <title>The draft genome sequence of Crocinitomix sp. SM1701.</title>
        <authorList>
            <person name="Zhang X."/>
        </authorList>
    </citation>
    <scope>NUCLEOTIDE SEQUENCE [LARGE SCALE GENOMIC DNA]</scope>
    <source>
        <strain evidence="15 16">SM1701</strain>
    </source>
</reference>
<comment type="pathway">
    <text evidence="5">Amino-acid biosynthesis; L-leucine biosynthesis; L-leucine from 3-methyl-2-oxobutanoate: step 4/4.</text>
</comment>
<comment type="caution">
    <text evidence="15">The sequence shown here is derived from an EMBL/GenBank/DDBJ whole genome shotgun (WGS) entry which is preliminary data.</text>
</comment>
<dbReference type="InterPro" id="IPR043131">
    <property type="entry name" value="BCAT-like_N"/>
</dbReference>
<sequence length="356" mass="40152">MISTSNNIKITEIETSRISEVDFNNLPFGKHFADYMFEMDYKDGAWQQATVVPFRNLSIHPATSALHYGQAIFEGLKATKNEADEILVFRPDMNAKRFNESAIRMCMQPVPEEMFLEGMRAVLKQNSAWVPSAEGQSLYIRPFMIATDEYVGIKASDNYKFLIICSPVGAYYSEPVKVKIEMEYTRAAEGGVGRAKAAGNYAASLYPAKKGLEEGYRQLIWTDAKTHTFIEEAGTMNVIFVIDDVIITPSEEKDTILKGITKRSVLEVARDWGYKVEERPIKVDEVIDAIKSNRLTDAFGAGTAATIAPISEIGYLGVDYKLPAVETRTFSNKLKEYINEYKLGLVEDKYNWIFRV</sequence>
<dbReference type="InterPro" id="IPR005786">
    <property type="entry name" value="B_amino_transII"/>
</dbReference>
<evidence type="ECO:0000256" key="8">
    <source>
        <dbReference type="ARBA" id="ARBA00022576"/>
    </source>
</evidence>
<name>A0A2W1N1N8_9FLAO</name>
<dbReference type="NCBIfam" id="TIGR01123">
    <property type="entry name" value="ilvE_II"/>
    <property type="match status" value="1"/>
</dbReference>
<comment type="catalytic activity">
    <reaction evidence="11">
        <text>L-valine + 2-oxoglutarate = 3-methyl-2-oxobutanoate + L-glutamate</text>
        <dbReference type="Rhea" id="RHEA:24813"/>
        <dbReference type="ChEBI" id="CHEBI:11851"/>
        <dbReference type="ChEBI" id="CHEBI:16810"/>
        <dbReference type="ChEBI" id="CHEBI:29985"/>
        <dbReference type="ChEBI" id="CHEBI:57762"/>
        <dbReference type="EC" id="2.6.1.42"/>
    </reaction>
</comment>
<evidence type="ECO:0000313" key="15">
    <source>
        <dbReference type="EMBL" id="PZE17470.1"/>
    </source>
</evidence>
<feature type="modified residue" description="N6-(pyridoxal phosphate)lysine" evidence="14">
    <location>
        <position position="196"/>
    </location>
</feature>
<evidence type="ECO:0000313" key="16">
    <source>
        <dbReference type="Proteomes" id="UP000249248"/>
    </source>
</evidence>
<comment type="function">
    <text evidence="2">Acts on leucine, isoleucine and valine.</text>
</comment>
<evidence type="ECO:0000256" key="1">
    <source>
        <dbReference type="ARBA" id="ARBA00001933"/>
    </source>
</evidence>
<dbReference type="AlphaFoldDB" id="A0A2W1N1N8"/>
<evidence type="ECO:0000256" key="13">
    <source>
        <dbReference type="ARBA" id="ARBA00049229"/>
    </source>
</evidence>
<dbReference type="GO" id="GO:0009098">
    <property type="term" value="P:L-leucine biosynthetic process"/>
    <property type="evidence" value="ECO:0007669"/>
    <property type="project" value="UniProtKB-UniPathway"/>
</dbReference>
<dbReference type="SUPFAM" id="SSF56752">
    <property type="entry name" value="D-aminoacid aminotransferase-like PLP-dependent enzymes"/>
    <property type="match status" value="1"/>
</dbReference>
<dbReference type="Proteomes" id="UP000249248">
    <property type="component" value="Unassembled WGS sequence"/>
</dbReference>
<evidence type="ECO:0000256" key="5">
    <source>
        <dbReference type="ARBA" id="ARBA00005072"/>
    </source>
</evidence>
<dbReference type="GO" id="GO:0009099">
    <property type="term" value="P:L-valine biosynthetic process"/>
    <property type="evidence" value="ECO:0007669"/>
    <property type="project" value="UniProtKB-UniPathway"/>
</dbReference>
<evidence type="ECO:0000256" key="11">
    <source>
        <dbReference type="ARBA" id="ARBA00048212"/>
    </source>
</evidence>
<dbReference type="NCBIfam" id="NF009897">
    <property type="entry name" value="PRK13357.1"/>
    <property type="match status" value="1"/>
</dbReference>
<comment type="similarity">
    <text evidence="6">Belongs to the class-IV pyridoxal-phosphate-dependent aminotransferase family.</text>
</comment>
<evidence type="ECO:0000256" key="7">
    <source>
        <dbReference type="ARBA" id="ARBA00013053"/>
    </source>
</evidence>
<dbReference type="Gene3D" id="3.20.10.10">
    <property type="entry name" value="D-amino Acid Aminotransferase, subunit A, domain 2"/>
    <property type="match status" value="1"/>
</dbReference>
<dbReference type="PIRSF" id="PIRSF006468">
    <property type="entry name" value="BCAT1"/>
    <property type="match status" value="1"/>
</dbReference>
<keyword evidence="9 15" id="KW-0808">Transferase</keyword>
<evidence type="ECO:0000256" key="10">
    <source>
        <dbReference type="ARBA" id="ARBA00022898"/>
    </source>
</evidence>
<dbReference type="Gene3D" id="3.30.470.10">
    <property type="match status" value="1"/>
</dbReference>
<dbReference type="CDD" id="cd01557">
    <property type="entry name" value="BCAT_beta_family"/>
    <property type="match status" value="1"/>
</dbReference>
<dbReference type="EC" id="2.6.1.42" evidence="7"/>
<dbReference type="PANTHER" id="PTHR42825">
    <property type="entry name" value="AMINO ACID AMINOTRANSFERASE"/>
    <property type="match status" value="1"/>
</dbReference>
<comment type="cofactor">
    <cofactor evidence="1">
        <name>pyridoxal 5'-phosphate</name>
        <dbReference type="ChEBI" id="CHEBI:597326"/>
    </cofactor>
</comment>
<dbReference type="UniPathway" id="UPA00048">
    <property type="reaction ID" value="UER00073"/>
</dbReference>
<dbReference type="UniPathway" id="UPA00049">
    <property type="reaction ID" value="UER00062"/>
</dbReference>
<organism evidence="15 16">
    <name type="scientific">Putridiphycobacter roseus</name>
    <dbReference type="NCBI Taxonomy" id="2219161"/>
    <lineage>
        <taxon>Bacteria</taxon>
        <taxon>Pseudomonadati</taxon>
        <taxon>Bacteroidota</taxon>
        <taxon>Flavobacteriia</taxon>
        <taxon>Flavobacteriales</taxon>
        <taxon>Crocinitomicaceae</taxon>
        <taxon>Putridiphycobacter</taxon>
    </lineage>
</organism>
<dbReference type="OrthoDB" id="9804984at2"/>
<dbReference type="RefSeq" id="WP_111062431.1">
    <property type="nucleotide sequence ID" value="NZ_JBHUCU010000027.1"/>
</dbReference>
<dbReference type="GO" id="GO:0009097">
    <property type="term" value="P:isoleucine biosynthetic process"/>
    <property type="evidence" value="ECO:0007669"/>
    <property type="project" value="UniProtKB-UniPathway"/>
</dbReference>
<dbReference type="InterPro" id="IPR036038">
    <property type="entry name" value="Aminotransferase-like"/>
</dbReference>
<evidence type="ECO:0000256" key="6">
    <source>
        <dbReference type="ARBA" id="ARBA00009320"/>
    </source>
</evidence>
<evidence type="ECO:0000256" key="3">
    <source>
        <dbReference type="ARBA" id="ARBA00004824"/>
    </source>
</evidence>